<dbReference type="PROSITE" id="PS51085">
    <property type="entry name" value="2FE2S_FER_2"/>
    <property type="match status" value="1"/>
</dbReference>
<keyword evidence="12 14" id="KW-0003">3Fe-4S</keyword>
<keyword evidence="3" id="KW-0813">Transport</keyword>
<dbReference type="GO" id="GO:0006099">
    <property type="term" value="P:tricarboxylic acid cycle"/>
    <property type="evidence" value="ECO:0007669"/>
    <property type="project" value="UniProtKB-KW"/>
</dbReference>
<evidence type="ECO:0000256" key="6">
    <source>
        <dbReference type="ARBA" id="ARBA00022714"/>
    </source>
</evidence>
<keyword evidence="9" id="KW-0560">Oxidoreductase</keyword>
<gene>
    <name evidence="17" type="ORF">ENO08_01665</name>
</gene>
<evidence type="ECO:0000256" key="4">
    <source>
        <dbReference type="ARBA" id="ARBA00022485"/>
    </source>
</evidence>
<comment type="cofactor">
    <cofactor evidence="14">
        <name>[4Fe-4S] cluster</name>
        <dbReference type="ChEBI" id="CHEBI:49883"/>
    </cofactor>
    <text evidence="14">Binds 1 [4Fe-4S] cluster.</text>
</comment>
<comment type="caution">
    <text evidence="17">The sequence shown here is derived from an EMBL/GenBank/DDBJ whole genome shotgun (WGS) entry which is preliminary data.</text>
</comment>
<dbReference type="Proteomes" id="UP000886069">
    <property type="component" value="Unassembled WGS sequence"/>
</dbReference>
<proteinExistence type="inferred from homology"/>
<dbReference type="GO" id="GO:0009055">
    <property type="term" value="F:electron transfer activity"/>
    <property type="evidence" value="ECO:0007669"/>
    <property type="project" value="InterPro"/>
</dbReference>
<feature type="domain" description="2Fe-2S ferredoxin-type" evidence="15">
    <location>
        <begin position="2"/>
        <end position="96"/>
    </location>
</feature>
<dbReference type="InterPro" id="IPR025192">
    <property type="entry name" value="Succ_DH/fum_Rdtase_N"/>
</dbReference>
<evidence type="ECO:0000259" key="15">
    <source>
        <dbReference type="PROSITE" id="PS51085"/>
    </source>
</evidence>
<comment type="similarity">
    <text evidence="2 14">Belongs to the succinate dehydrogenase/fumarate reductase iron-sulfur protein family.</text>
</comment>
<dbReference type="PANTHER" id="PTHR11921">
    <property type="entry name" value="SUCCINATE DEHYDROGENASE IRON-SULFUR PROTEIN"/>
    <property type="match status" value="1"/>
</dbReference>
<dbReference type="GO" id="GO:0046872">
    <property type="term" value="F:metal ion binding"/>
    <property type="evidence" value="ECO:0007669"/>
    <property type="project" value="UniProtKB-KW"/>
</dbReference>
<evidence type="ECO:0000256" key="12">
    <source>
        <dbReference type="ARBA" id="ARBA00023291"/>
    </source>
</evidence>
<dbReference type="GO" id="GO:0051537">
    <property type="term" value="F:2 iron, 2 sulfur cluster binding"/>
    <property type="evidence" value="ECO:0007669"/>
    <property type="project" value="UniProtKB-KW"/>
</dbReference>
<comment type="catalytic activity">
    <reaction evidence="13">
        <text>a quinone + succinate = fumarate + a quinol</text>
        <dbReference type="Rhea" id="RHEA:40523"/>
        <dbReference type="ChEBI" id="CHEBI:24646"/>
        <dbReference type="ChEBI" id="CHEBI:29806"/>
        <dbReference type="ChEBI" id="CHEBI:30031"/>
        <dbReference type="ChEBI" id="CHEBI:132124"/>
        <dbReference type="EC" id="1.3.5.1"/>
    </reaction>
</comment>
<evidence type="ECO:0000256" key="7">
    <source>
        <dbReference type="ARBA" id="ARBA00022723"/>
    </source>
</evidence>
<accession>A0A7V2ATU3</accession>
<evidence type="ECO:0000256" key="9">
    <source>
        <dbReference type="ARBA" id="ARBA00023002"/>
    </source>
</evidence>
<dbReference type="InterPro" id="IPR036010">
    <property type="entry name" value="2Fe-2S_ferredoxin-like_sf"/>
</dbReference>
<keyword evidence="8" id="KW-0249">Electron transport</keyword>
<dbReference type="Gene3D" id="3.10.20.30">
    <property type="match status" value="1"/>
</dbReference>
<reference evidence="17" key="1">
    <citation type="journal article" date="2020" name="mSystems">
        <title>Genome- and Community-Level Interaction Insights into Carbon Utilization and Element Cycling Functions of Hydrothermarchaeota in Hydrothermal Sediment.</title>
        <authorList>
            <person name="Zhou Z."/>
            <person name="Liu Y."/>
            <person name="Xu W."/>
            <person name="Pan J."/>
            <person name="Luo Z.H."/>
            <person name="Li M."/>
        </authorList>
    </citation>
    <scope>NUCLEOTIDE SEQUENCE [LARGE SCALE GENOMIC DNA]</scope>
    <source>
        <strain evidence="17">SpSt-1233</strain>
    </source>
</reference>
<evidence type="ECO:0000256" key="3">
    <source>
        <dbReference type="ARBA" id="ARBA00022448"/>
    </source>
</evidence>
<protein>
    <recommendedName>
        <fullName evidence="14">Fumarate reductase iron-sulfur subunit</fullName>
        <ecNumber evidence="14">1.3.5.1</ecNumber>
    </recommendedName>
</protein>
<keyword evidence="4 14" id="KW-0004">4Fe-4S</keyword>
<dbReference type="InterPro" id="IPR050573">
    <property type="entry name" value="SDH/FRD_Iron-Sulfur"/>
</dbReference>
<feature type="domain" description="4Fe-4S ferredoxin-type" evidence="16">
    <location>
        <begin position="138"/>
        <end position="168"/>
    </location>
</feature>
<comment type="pathway">
    <text evidence="1">Carbohydrate metabolism; tricarboxylic acid cycle.</text>
</comment>
<keyword evidence="6 14" id="KW-0001">2Fe-2S</keyword>
<evidence type="ECO:0000256" key="5">
    <source>
        <dbReference type="ARBA" id="ARBA00022532"/>
    </source>
</evidence>
<organism evidence="17">
    <name type="scientific">Eiseniibacteriota bacterium</name>
    <dbReference type="NCBI Taxonomy" id="2212470"/>
    <lineage>
        <taxon>Bacteria</taxon>
        <taxon>Candidatus Eiseniibacteriota</taxon>
    </lineage>
</organism>
<dbReference type="GO" id="GO:0051538">
    <property type="term" value="F:3 iron, 4 sulfur cluster binding"/>
    <property type="evidence" value="ECO:0007669"/>
    <property type="project" value="UniProtKB-KW"/>
</dbReference>
<dbReference type="InterPro" id="IPR006058">
    <property type="entry name" value="2Fe2S_fd_BS"/>
</dbReference>
<evidence type="ECO:0000256" key="8">
    <source>
        <dbReference type="ARBA" id="ARBA00022982"/>
    </source>
</evidence>
<evidence type="ECO:0000256" key="1">
    <source>
        <dbReference type="ARBA" id="ARBA00005163"/>
    </source>
</evidence>
<dbReference type="InterPro" id="IPR009051">
    <property type="entry name" value="Helical_ferredxn"/>
</dbReference>
<keyword evidence="7 14" id="KW-0479">Metal-binding</keyword>
<evidence type="ECO:0000256" key="13">
    <source>
        <dbReference type="ARBA" id="ARBA00049220"/>
    </source>
</evidence>
<dbReference type="GO" id="GO:0022904">
    <property type="term" value="P:respiratory electron transport chain"/>
    <property type="evidence" value="ECO:0007669"/>
    <property type="project" value="TreeGrafter"/>
</dbReference>
<dbReference type="InterPro" id="IPR012675">
    <property type="entry name" value="Beta-grasp_dom_sf"/>
</dbReference>
<dbReference type="NCBIfam" id="TIGR00384">
    <property type="entry name" value="dhsB"/>
    <property type="match status" value="1"/>
</dbReference>
<dbReference type="GO" id="GO:0008177">
    <property type="term" value="F:succinate dehydrogenase (quinone) activity"/>
    <property type="evidence" value="ECO:0007669"/>
    <property type="project" value="UniProtKB-EC"/>
</dbReference>
<keyword evidence="5" id="KW-0816">Tricarboxylic acid cycle</keyword>
<dbReference type="CDD" id="cd00207">
    <property type="entry name" value="fer2"/>
    <property type="match status" value="1"/>
</dbReference>
<dbReference type="SUPFAM" id="SSF46548">
    <property type="entry name" value="alpha-helical ferredoxin"/>
    <property type="match status" value="1"/>
</dbReference>
<dbReference type="Pfam" id="PF13183">
    <property type="entry name" value="Fer4_8"/>
    <property type="match status" value="1"/>
</dbReference>
<evidence type="ECO:0000259" key="16">
    <source>
        <dbReference type="PROSITE" id="PS51379"/>
    </source>
</evidence>
<comment type="cofactor">
    <cofactor evidence="14">
        <name>[2Fe-2S] cluster</name>
        <dbReference type="ChEBI" id="CHEBI:190135"/>
    </cofactor>
    <text evidence="14">Binds 1 [2Fe-2S] cluster.</text>
</comment>
<evidence type="ECO:0000256" key="10">
    <source>
        <dbReference type="ARBA" id="ARBA00023004"/>
    </source>
</evidence>
<dbReference type="InterPro" id="IPR004489">
    <property type="entry name" value="Succ_DH/fum_Rdtase_Fe-S"/>
</dbReference>
<keyword evidence="11 14" id="KW-0411">Iron-sulfur</keyword>
<dbReference type="PANTHER" id="PTHR11921:SF29">
    <property type="entry name" value="SUCCINATE DEHYDROGENASE [UBIQUINONE] IRON-SULFUR SUBUNIT, MITOCHONDRIAL"/>
    <property type="match status" value="1"/>
</dbReference>
<dbReference type="PROSITE" id="PS51379">
    <property type="entry name" value="4FE4S_FER_2"/>
    <property type="match status" value="1"/>
</dbReference>
<dbReference type="Gene3D" id="1.10.1060.10">
    <property type="entry name" value="Alpha-helical ferredoxin"/>
    <property type="match status" value="1"/>
</dbReference>
<dbReference type="InterPro" id="IPR017900">
    <property type="entry name" value="4Fe4S_Fe_S_CS"/>
</dbReference>
<dbReference type="EC" id="1.3.5.1" evidence="14"/>
<comment type="cofactor">
    <cofactor evidence="14">
        <name>[3Fe-4S] cluster</name>
        <dbReference type="ChEBI" id="CHEBI:21137"/>
    </cofactor>
    <text evidence="14">Binds 1 [3Fe-4S] cluster.</text>
</comment>
<name>A0A7V2ATU3_UNCEI</name>
<dbReference type="FunFam" id="1.10.1060.10:FF:000001">
    <property type="entry name" value="Succinate dehydrogenase iron-sulfur subunit SdhB"/>
    <property type="match status" value="1"/>
</dbReference>
<dbReference type="InterPro" id="IPR017896">
    <property type="entry name" value="4Fe4S_Fe-S-bd"/>
</dbReference>
<dbReference type="SUPFAM" id="SSF54292">
    <property type="entry name" value="2Fe-2S ferredoxin-like"/>
    <property type="match status" value="1"/>
</dbReference>
<dbReference type="NCBIfam" id="NF004616">
    <property type="entry name" value="PRK05950.1"/>
    <property type="match status" value="1"/>
</dbReference>
<dbReference type="PROSITE" id="PS00198">
    <property type="entry name" value="4FE4S_FER_1"/>
    <property type="match status" value="1"/>
</dbReference>
<evidence type="ECO:0000256" key="2">
    <source>
        <dbReference type="ARBA" id="ARBA00009433"/>
    </source>
</evidence>
<evidence type="ECO:0000256" key="11">
    <source>
        <dbReference type="ARBA" id="ARBA00023014"/>
    </source>
</evidence>
<dbReference type="InterPro" id="IPR001041">
    <property type="entry name" value="2Fe-2S_ferredoxin-type"/>
</dbReference>
<keyword evidence="10 14" id="KW-0408">Iron</keyword>
<dbReference type="EMBL" id="DSEC01000119">
    <property type="protein sequence ID" value="HER43148.1"/>
    <property type="molecule type" value="Genomic_DNA"/>
</dbReference>
<dbReference type="AlphaFoldDB" id="A0A7V2ATU3"/>
<sequence length="236" mass="26661">MATITFKINRYNPDDERRGHFLQAYTVEAKKGDTVLDCLNRIKWKQDGTLTFRRSCRSGICGSCAMTINGVNNLACEVQVLALETDTVVVEPLRGYPVIKDLVVSLDPLVRGLLKVKPYLISKTPPPTDQERLQSPEEREKLDGLYECILCGACTSSCPSFWADKEYMGPHAFLKAYRFVADSRDEAPREHLDPLDDKHGLWRCHTIFNCVEACPKDLNPTKAISELKKELVKGRV</sequence>
<evidence type="ECO:0000256" key="14">
    <source>
        <dbReference type="RuleBase" id="RU361237"/>
    </source>
</evidence>
<dbReference type="Pfam" id="PF13085">
    <property type="entry name" value="Fer2_3"/>
    <property type="match status" value="1"/>
</dbReference>
<dbReference type="PROSITE" id="PS00197">
    <property type="entry name" value="2FE2S_FER_1"/>
    <property type="match status" value="1"/>
</dbReference>
<evidence type="ECO:0000313" key="17">
    <source>
        <dbReference type="EMBL" id="HER43148.1"/>
    </source>
</evidence>
<comment type="catalytic activity">
    <reaction evidence="14">
        <text>a menaquinone + succinate = a menaquinol + fumarate</text>
        <dbReference type="Rhea" id="RHEA:27834"/>
        <dbReference type="Rhea" id="RHEA-COMP:9537"/>
        <dbReference type="Rhea" id="RHEA-COMP:9539"/>
        <dbReference type="ChEBI" id="CHEBI:16374"/>
        <dbReference type="ChEBI" id="CHEBI:18151"/>
        <dbReference type="ChEBI" id="CHEBI:29806"/>
        <dbReference type="ChEBI" id="CHEBI:30031"/>
        <dbReference type="EC" id="1.3.5.1"/>
    </reaction>
</comment>
<dbReference type="GO" id="GO:0051539">
    <property type="term" value="F:4 iron, 4 sulfur cluster binding"/>
    <property type="evidence" value="ECO:0007669"/>
    <property type="project" value="UniProtKB-KW"/>
</dbReference>